<reference evidence="2" key="1">
    <citation type="submission" date="2022-11" db="UniProtKB">
        <authorList>
            <consortium name="WormBaseParasite"/>
        </authorList>
    </citation>
    <scope>IDENTIFICATION</scope>
</reference>
<evidence type="ECO:0000313" key="1">
    <source>
        <dbReference type="Proteomes" id="UP000887580"/>
    </source>
</evidence>
<protein>
    <submittedName>
        <fullName evidence="2">Uncharacterized protein</fullName>
    </submittedName>
</protein>
<accession>A0AC35FNL8</accession>
<evidence type="ECO:0000313" key="2">
    <source>
        <dbReference type="WBParaSite" id="PS1159_v2.g18936.t1"/>
    </source>
</evidence>
<proteinExistence type="predicted"/>
<sequence>MFMMKFMVCKDRCIAKSTVCYESKIGLSNPGAAGTCFESSCKVEIEWKNEEITFGRALFKLFTGCITSVMNYDIAKVISSDESPNIESCMPKIVGADKMVKLFVNIEDGCSVIVTNAKIHAPPNTTTSTTKMPPPTQSSQKGSAEASPFPDWGYAVIGIVILVVILFIGFVVYYLYRKRRTSKRIPPNVDRKQPKTTKAKDATVETLTKKDNDLEAAKSVPQKSQKEGKKAKTIKPTP</sequence>
<dbReference type="WBParaSite" id="PS1159_v2.g18936.t1">
    <property type="protein sequence ID" value="PS1159_v2.g18936.t1"/>
    <property type="gene ID" value="PS1159_v2.g18936"/>
</dbReference>
<dbReference type="Proteomes" id="UP000887580">
    <property type="component" value="Unplaced"/>
</dbReference>
<name>A0AC35FNL8_9BILA</name>
<organism evidence="1 2">
    <name type="scientific">Panagrolaimus sp. PS1159</name>
    <dbReference type="NCBI Taxonomy" id="55785"/>
    <lineage>
        <taxon>Eukaryota</taxon>
        <taxon>Metazoa</taxon>
        <taxon>Ecdysozoa</taxon>
        <taxon>Nematoda</taxon>
        <taxon>Chromadorea</taxon>
        <taxon>Rhabditida</taxon>
        <taxon>Tylenchina</taxon>
        <taxon>Panagrolaimomorpha</taxon>
        <taxon>Panagrolaimoidea</taxon>
        <taxon>Panagrolaimidae</taxon>
        <taxon>Panagrolaimus</taxon>
    </lineage>
</organism>